<dbReference type="Gene3D" id="3.40.640.10">
    <property type="entry name" value="Type I PLP-dependent aspartate aminotransferase-like (Major domain)"/>
    <property type="match status" value="1"/>
</dbReference>
<keyword evidence="4" id="KW-1185">Reference proteome</keyword>
<sequence>MKIDTFLLERSQTLYENEVEINLTESGVHHATMADLVPPDEMDAIRDLPLGYGYTDGTPALRQAVADWYPASSAENVLIANGTSEANMLALMSLADPGDHMVMLTPNFMQLDGLARALGVEVTRVPLRPENGWQPDMDDVRAAIGPATKLVTLCDPNNPTGVLMRGETRRALAALTEKAGVWLLVDEIYRGSEIDGRPPATAWGLGGKVIATGGLAKSFGLPGLRMGWCIAPPDLVKRMHERQDYTTIGTGPLAQELSRRALTNPVRDRLLARGRQILSAGRGRVEDWLRGRNGWSLVQPEASGMAFVAYDLDMDSERFVHELRDRTGVFVCAGDWFGIPRHIRIGFGVDRSDLDMGLERIDAFAKSHAG</sequence>
<dbReference type="Proteomes" id="UP000246132">
    <property type="component" value="Unassembled WGS sequence"/>
</dbReference>
<dbReference type="AlphaFoldDB" id="A0A3A8AB46"/>
<evidence type="ECO:0000256" key="1">
    <source>
        <dbReference type="RuleBase" id="RU000481"/>
    </source>
</evidence>
<dbReference type="EMBL" id="QFWV02000004">
    <property type="protein sequence ID" value="RKF07527.1"/>
    <property type="molecule type" value="Genomic_DNA"/>
</dbReference>
<dbReference type="Gene3D" id="3.90.1150.10">
    <property type="entry name" value="Aspartate Aminotransferase, domain 1"/>
    <property type="match status" value="1"/>
</dbReference>
<dbReference type="RefSeq" id="WP_109765673.1">
    <property type="nucleotide sequence ID" value="NZ_QFWV02000004.1"/>
</dbReference>
<dbReference type="InterPro" id="IPR015421">
    <property type="entry name" value="PyrdxlP-dep_Trfase_major"/>
</dbReference>
<dbReference type="GO" id="GO:0030170">
    <property type="term" value="F:pyridoxal phosphate binding"/>
    <property type="evidence" value="ECO:0007669"/>
    <property type="project" value="InterPro"/>
</dbReference>
<dbReference type="SUPFAM" id="SSF53383">
    <property type="entry name" value="PLP-dependent transferases"/>
    <property type="match status" value="1"/>
</dbReference>
<dbReference type="PROSITE" id="PS00105">
    <property type="entry name" value="AA_TRANSFER_CLASS_1"/>
    <property type="match status" value="1"/>
</dbReference>
<dbReference type="Pfam" id="PF00155">
    <property type="entry name" value="Aminotran_1_2"/>
    <property type="match status" value="1"/>
</dbReference>
<proteinExistence type="inferred from homology"/>
<name>A0A3A8AB46_9HYPH</name>
<dbReference type="OrthoDB" id="9803354at2"/>
<organism evidence="3 4">
    <name type="scientific">Oceaniradius stylonematis</name>
    <dbReference type="NCBI Taxonomy" id="2184161"/>
    <lineage>
        <taxon>Bacteria</taxon>
        <taxon>Pseudomonadati</taxon>
        <taxon>Pseudomonadota</taxon>
        <taxon>Alphaproteobacteria</taxon>
        <taxon>Hyphomicrobiales</taxon>
        <taxon>Ahrensiaceae</taxon>
        <taxon>Oceaniradius</taxon>
    </lineage>
</organism>
<feature type="domain" description="Aminotransferase class I/classII large" evidence="2">
    <location>
        <begin position="51"/>
        <end position="361"/>
    </location>
</feature>
<dbReference type="PANTHER" id="PTHR43510">
    <property type="entry name" value="AMINOTRANSFERASE FUNCTION, HYPOTHETICAL (EUROFUNG)"/>
    <property type="match status" value="1"/>
</dbReference>
<dbReference type="InterPro" id="IPR015422">
    <property type="entry name" value="PyrdxlP-dep_Trfase_small"/>
</dbReference>
<dbReference type="CDD" id="cd00609">
    <property type="entry name" value="AAT_like"/>
    <property type="match status" value="1"/>
</dbReference>
<evidence type="ECO:0000259" key="2">
    <source>
        <dbReference type="Pfam" id="PF00155"/>
    </source>
</evidence>
<dbReference type="InterPro" id="IPR004839">
    <property type="entry name" value="Aminotransferase_I/II_large"/>
</dbReference>
<keyword evidence="1 3" id="KW-0032">Aminotransferase</keyword>
<reference evidence="3 4" key="1">
    <citation type="journal article" date="2018" name="Int. J. Syst. Bacteriol.">
        <title>Oceaniradius stylonemae gen. nov., sp. nov., isolated from a red alga, Stylonema cornu-cervi.</title>
        <authorList>
            <person name="Jeong S."/>
        </authorList>
    </citation>
    <scope>NUCLEOTIDE SEQUENCE [LARGE SCALE GENOMIC DNA]</scope>
    <source>
        <strain evidence="3 4">StC1</strain>
    </source>
</reference>
<dbReference type="PANTHER" id="PTHR43510:SF1">
    <property type="entry name" value="AMINOTRANSFERASE FUNCTION, HYPOTHETICAL (EUROFUNG)"/>
    <property type="match status" value="1"/>
</dbReference>
<dbReference type="InterPro" id="IPR015424">
    <property type="entry name" value="PyrdxlP-dep_Trfase"/>
</dbReference>
<comment type="similarity">
    <text evidence="1">Belongs to the class-I pyridoxal-phosphate-dependent aminotransferase family.</text>
</comment>
<protein>
    <recommendedName>
        <fullName evidence="1">Aminotransferase</fullName>
        <ecNumber evidence="1">2.6.1.-</ecNumber>
    </recommendedName>
</protein>
<evidence type="ECO:0000313" key="3">
    <source>
        <dbReference type="EMBL" id="RKF07527.1"/>
    </source>
</evidence>
<comment type="caution">
    <text evidence="3">The sequence shown here is derived from an EMBL/GenBank/DDBJ whole genome shotgun (WGS) entry which is preliminary data.</text>
</comment>
<accession>A0A3A8AB46</accession>
<gene>
    <name evidence="3" type="ORF">DEM25_007005</name>
</gene>
<dbReference type="EC" id="2.6.1.-" evidence="1"/>
<keyword evidence="1 3" id="KW-0808">Transferase</keyword>
<evidence type="ECO:0000313" key="4">
    <source>
        <dbReference type="Proteomes" id="UP000246132"/>
    </source>
</evidence>
<comment type="cofactor">
    <cofactor evidence="1">
        <name>pyridoxal 5'-phosphate</name>
        <dbReference type="ChEBI" id="CHEBI:597326"/>
    </cofactor>
</comment>
<dbReference type="InterPro" id="IPR004838">
    <property type="entry name" value="NHTrfase_class1_PyrdxlP-BS"/>
</dbReference>
<dbReference type="GO" id="GO:0008483">
    <property type="term" value="F:transaminase activity"/>
    <property type="evidence" value="ECO:0007669"/>
    <property type="project" value="UniProtKB-KW"/>
</dbReference>